<dbReference type="Pfam" id="PF02823">
    <property type="entry name" value="ATP-synt_DE_N"/>
    <property type="match status" value="1"/>
</dbReference>
<evidence type="ECO:0000256" key="6">
    <source>
        <dbReference type="ARBA" id="ARBA00023196"/>
    </source>
</evidence>
<evidence type="ECO:0000259" key="11">
    <source>
        <dbReference type="Pfam" id="PF02823"/>
    </source>
</evidence>
<reference evidence="12 13" key="1">
    <citation type="journal article" date="2016" name="Nat. Commun.">
        <title>Thousands of microbial genomes shed light on interconnected biogeochemical processes in an aquifer system.</title>
        <authorList>
            <person name="Anantharaman K."/>
            <person name="Brown C.T."/>
            <person name="Hug L.A."/>
            <person name="Sharon I."/>
            <person name="Castelle C.J."/>
            <person name="Probst A.J."/>
            <person name="Thomas B.C."/>
            <person name="Singh A."/>
            <person name="Wilkins M.J."/>
            <person name="Karaoz U."/>
            <person name="Brodie E.L."/>
            <person name="Williams K.H."/>
            <person name="Hubbard S.S."/>
            <person name="Banfield J.F."/>
        </authorList>
    </citation>
    <scope>NUCLEOTIDE SEQUENCE [LARGE SCALE GENOMIC DNA]</scope>
</reference>
<dbReference type="InterPro" id="IPR001469">
    <property type="entry name" value="ATP_synth_F1_dsu/esu"/>
</dbReference>
<dbReference type="CDD" id="cd12152">
    <property type="entry name" value="F1-ATPase_delta"/>
    <property type="match status" value="1"/>
</dbReference>
<dbReference type="GO" id="GO:0046933">
    <property type="term" value="F:proton-transporting ATP synthase activity, rotational mechanism"/>
    <property type="evidence" value="ECO:0007669"/>
    <property type="project" value="UniProtKB-UniRule"/>
</dbReference>
<name>A0A1F7HIY0_9BACT</name>
<dbReference type="SUPFAM" id="SSF51344">
    <property type="entry name" value="Epsilon subunit of F1F0-ATP synthase N-terminal domain"/>
    <property type="match status" value="1"/>
</dbReference>
<evidence type="ECO:0000256" key="9">
    <source>
        <dbReference type="RuleBase" id="RU003656"/>
    </source>
</evidence>
<comment type="caution">
    <text evidence="12">The sequence shown here is derived from an EMBL/GenBank/DDBJ whole genome shotgun (WGS) entry which is preliminary data.</text>
</comment>
<keyword evidence="4 8" id="KW-0406">Ion transport</keyword>
<dbReference type="Gene3D" id="2.60.15.10">
    <property type="entry name" value="F0F1 ATP synthase delta/epsilon subunit, N-terminal"/>
    <property type="match status" value="1"/>
</dbReference>
<keyword evidence="8" id="KW-1003">Cell membrane</keyword>
<keyword evidence="6 8" id="KW-0139">CF(1)</keyword>
<dbReference type="GO" id="GO:0005524">
    <property type="term" value="F:ATP binding"/>
    <property type="evidence" value="ECO:0007669"/>
    <property type="project" value="UniProtKB-UniRule"/>
</dbReference>
<comment type="similarity">
    <text evidence="2 8 9">Belongs to the ATPase epsilon chain family.</text>
</comment>
<comment type="function">
    <text evidence="8">Produces ATP from ADP in the presence of a proton gradient across the membrane.</text>
</comment>
<keyword evidence="7 8" id="KW-0066">ATP synthesis</keyword>
<comment type="subunit">
    <text evidence="8 9">F-type ATPases have 2 components, CF(1) - the catalytic core - and CF(0) - the membrane proton channel. CF(1) has five subunits: alpha(3), beta(3), gamma(1), delta(1), epsilon(1). CF(0) has three main subunits: a, b and c.</text>
</comment>
<evidence type="ECO:0000256" key="4">
    <source>
        <dbReference type="ARBA" id="ARBA00023065"/>
    </source>
</evidence>
<evidence type="ECO:0000313" key="12">
    <source>
        <dbReference type="EMBL" id="OGK31197.1"/>
    </source>
</evidence>
<dbReference type="InterPro" id="IPR036771">
    <property type="entry name" value="ATPsynth_dsu/esu_N"/>
</dbReference>
<gene>
    <name evidence="8" type="primary">atpC</name>
    <name evidence="12" type="ORF">A3F29_01735</name>
</gene>
<evidence type="ECO:0000256" key="1">
    <source>
        <dbReference type="ARBA" id="ARBA00004184"/>
    </source>
</evidence>
<dbReference type="Proteomes" id="UP000177199">
    <property type="component" value="Unassembled WGS sequence"/>
</dbReference>
<dbReference type="PANTHER" id="PTHR13822">
    <property type="entry name" value="ATP SYNTHASE DELTA/EPSILON CHAIN"/>
    <property type="match status" value="1"/>
</dbReference>
<keyword evidence="3 8" id="KW-0813">Transport</keyword>
<dbReference type="NCBIfam" id="TIGR01216">
    <property type="entry name" value="ATP_synt_epsi"/>
    <property type="match status" value="1"/>
</dbReference>
<dbReference type="EMBL" id="MFZV01000017">
    <property type="protein sequence ID" value="OGK31197.1"/>
    <property type="molecule type" value="Genomic_DNA"/>
</dbReference>
<comment type="subcellular location">
    <subcellularLocation>
        <location evidence="8">Cell membrane</location>
        <topology evidence="8">Peripheral membrane protein</topology>
    </subcellularLocation>
    <subcellularLocation>
        <location evidence="1">Endomembrane system</location>
        <topology evidence="1">Peripheral membrane protein</topology>
    </subcellularLocation>
</comment>
<keyword evidence="8" id="KW-0375">Hydrogen ion transport</keyword>
<feature type="coiled-coil region" evidence="10">
    <location>
        <begin position="87"/>
        <end position="114"/>
    </location>
</feature>
<organism evidence="12 13">
    <name type="scientific">Candidatus Roizmanbacteria bacterium RIFCSPHIGHO2_12_FULL_33_9</name>
    <dbReference type="NCBI Taxonomy" id="1802045"/>
    <lineage>
        <taxon>Bacteria</taxon>
        <taxon>Candidatus Roizmaniibacteriota</taxon>
    </lineage>
</organism>
<evidence type="ECO:0000256" key="2">
    <source>
        <dbReference type="ARBA" id="ARBA00005712"/>
    </source>
</evidence>
<dbReference type="GO" id="GO:0045259">
    <property type="term" value="C:proton-transporting ATP synthase complex"/>
    <property type="evidence" value="ECO:0007669"/>
    <property type="project" value="UniProtKB-KW"/>
</dbReference>
<dbReference type="PANTHER" id="PTHR13822:SF10">
    <property type="entry name" value="ATP SYNTHASE EPSILON CHAIN, CHLOROPLASTIC"/>
    <property type="match status" value="1"/>
</dbReference>
<dbReference type="HAMAP" id="MF_00530">
    <property type="entry name" value="ATP_synth_epsil_bac"/>
    <property type="match status" value="1"/>
</dbReference>
<dbReference type="InterPro" id="IPR020546">
    <property type="entry name" value="ATP_synth_F1_dsu/esu_N"/>
</dbReference>
<dbReference type="GO" id="GO:0012505">
    <property type="term" value="C:endomembrane system"/>
    <property type="evidence" value="ECO:0007669"/>
    <property type="project" value="UniProtKB-SubCell"/>
</dbReference>
<evidence type="ECO:0000256" key="7">
    <source>
        <dbReference type="ARBA" id="ARBA00023310"/>
    </source>
</evidence>
<proteinExistence type="inferred from homology"/>
<sequence length="136" mass="15435">MKLRIITPRKVVLEEEINSITLPSADGEITILPNHVNLFSLLNEGVVKIKYDRKEDFFAIGGGYVETNGEYVNLLVSRAYGQEVVNQTATEKAIKQAQDMLQKAKTNEERLEASSILRRSIVDMKLIKKRRRTSLS</sequence>
<evidence type="ECO:0000256" key="10">
    <source>
        <dbReference type="SAM" id="Coils"/>
    </source>
</evidence>
<evidence type="ECO:0000256" key="8">
    <source>
        <dbReference type="HAMAP-Rule" id="MF_00530"/>
    </source>
</evidence>
<evidence type="ECO:0000256" key="5">
    <source>
        <dbReference type="ARBA" id="ARBA00023136"/>
    </source>
</evidence>
<protein>
    <recommendedName>
        <fullName evidence="8">ATP synthase epsilon chain</fullName>
    </recommendedName>
    <alternativeName>
        <fullName evidence="8">ATP synthase F1 sector epsilon subunit</fullName>
    </alternativeName>
    <alternativeName>
        <fullName evidence="8">F-ATPase epsilon subunit</fullName>
    </alternativeName>
</protein>
<dbReference type="GO" id="GO:0005886">
    <property type="term" value="C:plasma membrane"/>
    <property type="evidence" value="ECO:0007669"/>
    <property type="project" value="UniProtKB-SubCell"/>
</dbReference>
<evidence type="ECO:0000256" key="3">
    <source>
        <dbReference type="ARBA" id="ARBA00022448"/>
    </source>
</evidence>
<evidence type="ECO:0000313" key="13">
    <source>
        <dbReference type="Proteomes" id="UP000177199"/>
    </source>
</evidence>
<keyword evidence="10" id="KW-0175">Coiled coil</keyword>
<feature type="domain" description="ATP synthase F1 complex delta/epsilon subunit N-terminal" evidence="11">
    <location>
        <begin position="1"/>
        <end position="79"/>
    </location>
</feature>
<dbReference type="AlphaFoldDB" id="A0A1F7HIY0"/>
<keyword evidence="5 8" id="KW-0472">Membrane</keyword>
<accession>A0A1F7HIY0</accession>